<dbReference type="EMBL" id="AJWK01022493">
    <property type="status" value="NOT_ANNOTATED_CDS"/>
    <property type="molecule type" value="Genomic_DNA"/>
</dbReference>
<reference evidence="6" key="2">
    <citation type="journal article" date="2020" name="BMC">
        <title>Leishmania infection induces a limited differential gene expression in the sand fly midgut.</title>
        <authorList>
            <person name="Coutinho-Abreu I.V."/>
            <person name="Serafim T.D."/>
            <person name="Meneses C."/>
            <person name="Kamhawi S."/>
            <person name="Oliveira F."/>
            <person name="Valenzuela J.G."/>
        </authorList>
    </citation>
    <scope>NUCLEOTIDE SEQUENCE</scope>
    <source>
        <strain evidence="6">Jacobina</strain>
        <tissue evidence="6">Midgut</tissue>
    </source>
</reference>
<dbReference type="InterPro" id="IPR019734">
    <property type="entry name" value="TPR_rpt"/>
</dbReference>
<dbReference type="PANTHER" id="PTHR46674">
    <property type="entry name" value="INACTIVE PEPTIDYL-PROLYL CIS-TRANS ISOMERASE FKBP6"/>
    <property type="match status" value="1"/>
</dbReference>
<dbReference type="SUPFAM" id="SSF48452">
    <property type="entry name" value="TPR-like"/>
    <property type="match status" value="1"/>
</dbReference>
<evidence type="ECO:0000313" key="8">
    <source>
        <dbReference type="Proteomes" id="UP000092461"/>
    </source>
</evidence>
<dbReference type="SUPFAM" id="SSF54534">
    <property type="entry name" value="FKBP-like"/>
    <property type="match status" value="1"/>
</dbReference>
<dbReference type="GO" id="GO:0051879">
    <property type="term" value="F:Hsp90 protein binding"/>
    <property type="evidence" value="ECO:0007669"/>
    <property type="project" value="TreeGrafter"/>
</dbReference>
<evidence type="ECO:0000256" key="4">
    <source>
        <dbReference type="PROSITE-ProRule" id="PRU00277"/>
    </source>
</evidence>
<organism evidence="7 8">
    <name type="scientific">Lutzomyia longipalpis</name>
    <name type="common">Sand fly</name>
    <dbReference type="NCBI Taxonomy" id="7200"/>
    <lineage>
        <taxon>Eukaryota</taxon>
        <taxon>Metazoa</taxon>
        <taxon>Ecdysozoa</taxon>
        <taxon>Arthropoda</taxon>
        <taxon>Hexapoda</taxon>
        <taxon>Insecta</taxon>
        <taxon>Pterygota</taxon>
        <taxon>Neoptera</taxon>
        <taxon>Endopterygota</taxon>
        <taxon>Diptera</taxon>
        <taxon>Nematocera</taxon>
        <taxon>Psychodoidea</taxon>
        <taxon>Psychodidae</taxon>
        <taxon>Lutzomyia</taxon>
        <taxon>Lutzomyia</taxon>
    </lineage>
</organism>
<dbReference type="EC" id="5.2.1.8" evidence="4"/>
<dbReference type="Gene3D" id="1.25.40.10">
    <property type="entry name" value="Tetratricopeptide repeat domain"/>
    <property type="match status" value="1"/>
</dbReference>
<dbReference type="InterPro" id="IPR001179">
    <property type="entry name" value="PPIase_FKBP_dom"/>
</dbReference>
<evidence type="ECO:0000313" key="7">
    <source>
        <dbReference type="EnsemblMetazoa" id="LLOJ006819-PA"/>
    </source>
</evidence>
<dbReference type="KEGG" id="lll:129797123"/>
<dbReference type="InterPro" id="IPR042282">
    <property type="entry name" value="FKBP6/shu"/>
</dbReference>
<protein>
    <recommendedName>
        <fullName evidence="4">peptidylprolyl isomerase</fullName>
        <ecNumber evidence="4">5.2.1.8</ecNumber>
    </recommendedName>
</protein>
<dbReference type="Pfam" id="PF00254">
    <property type="entry name" value="FKBP_C"/>
    <property type="match status" value="1"/>
</dbReference>
<keyword evidence="2" id="KW-0677">Repeat</keyword>
<keyword evidence="3" id="KW-0802">TPR repeat</keyword>
<keyword evidence="4 6" id="KW-0413">Isomerase</keyword>
<reference evidence="8" key="1">
    <citation type="submission" date="2012-05" db="EMBL/GenBank/DDBJ databases">
        <title>Whole Genome Assembly of Lutzomyia longipalpis.</title>
        <authorList>
            <person name="Richards S."/>
            <person name="Qu C."/>
            <person name="Dillon R."/>
            <person name="Worley K."/>
            <person name="Scherer S."/>
            <person name="Batterton M."/>
            <person name="Taylor A."/>
            <person name="Hawes A."/>
            <person name="Hernandez B."/>
            <person name="Kovar C."/>
            <person name="Mandapat C."/>
            <person name="Pham C."/>
            <person name="Qu C."/>
            <person name="Jing C."/>
            <person name="Bess C."/>
            <person name="Bandaranaike D."/>
            <person name="Ngo D."/>
            <person name="Ongeri F."/>
            <person name="Arias F."/>
            <person name="Lara F."/>
            <person name="Weissenberger G."/>
            <person name="Kamau G."/>
            <person name="Han H."/>
            <person name="Shen H."/>
            <person name="Dinh H."/>
            <person name="Khalil I."/>
            <person name="Jones J."/>
            <person name="Shafer J."/>
            <person name="Jayaseelan J."/>
            <person name="Quiroz J."/>
            <person name="Blankenburg K."/>
            <person name="Nguyen L."/>
            <person name="Jackson L."/>
            <person name="Francisco L."/>
            <person name="Tang L.-Y."/>
            <person name="Pu L.-L."/>
            <person name="Perales L."/>
            <person name="Lorensuhewa L."/>
            <person name="Munidasa M."/>
            <person name="Coyle M."/>
            <person name="Taylor M."/>
            <person name="Puazo M."/>
            <person name="Firestine M."/>
            <person name="Scheel M."/>
            <person name="Javaid M."/>
            <person name="Wang M."/>
            <person name="Li M."/>
            <person name="Tabassum N."/>
            <person name="Saada N."/>
            <person name="Osuji N."/>
            <person name="Aqrawi P."/>
            <person name="Fu Q."/>
            <person name="Thornton R."/>
            <person name="Raj R."/>
            <person name="Goodspeed R."/>
            <person name="Mata R."/>
            <person name="Najjar R."/>
            <person name="Gubbala S."/>
            <person name="Lee S."/>
            <person name="Denson S."/>
            <person name="Patil S."/>
            <person name="Macmil S."/>
            <person name="Qi S."/>
            <person name="Matskevitch T."/>
            <person name="Palculict T."/>
            <person name="Mathew T."/>
            <person name="Vee V."/>
            <person name="Velamala V."/>
            <person name="Korchina V."/>
            <person name="Cai W."/>
            <person name="Liu W."/>
            <person name="Dai W."/>
            <person name="Zou X."/>
            <person name="Zhu Y."/>
            <person name="Zhang Y."/>
            <person name="Wu Y.-Q."/>
            <person name="Xin Y."/>
            <person name="Nazarath L."/>
            <person name="Kovar C."/>
            <person name="Han Y."/>
            <person name="Muzny D."/>
            <person name="Gibbs R."/>
        </authorList>
    </citation>
    <scope>NUCLEOTIDE SEQUENCE [LARGE SCALE GENOMIC DNA]</scope>
    <source>
        <strain evidence="8">Jacobina</strain>
    </source>
</reference>
<dbReference type="Gene3D" id="3.10.50.40">
    <property type="match status" value="1"/>
</dbReference>
<dbReference type="GO" id="GO:0007283">
    <property type="term" value="P:spermatogenesis"/>
    <property type="evidence" value="ECO:0007669"/>
    <property type="project" value="TreeGrafter"/>
</dbReference>
<name>A0A1B0EW84_LUTLO</name>
<accession>A0A1B0EW84</accession>
<dbReference type="RefSeq" id="XP_055695416.1">
    <property type="nucleotide sequence ID" value="XM_055839441.1"/>
</dbReference>
<feature type="domain" description="PPIase FKBP-type" evidence="5">
    <location>
        <begin position="102"/>
        <end position="192"/>
    </location>
</feature>
<dbReference type="InterPro" id="IPR011990">
    <property type="entry name" value="TPR-like_helical_dom_sf"/>
</dbReference>
<dbReference type="PROSITE" id="PS50059">
    <property type="entry name" value="FKBP_PPIASE"/>
    <property type="match status" value="1"/>
</dbReference>
<dbReference type="GO" id="GO:0003755">
    <property type="term" value="F:peptidyl-prolyl cis-trans isomerase activity"/>
    <property type="evidence" value="ECO:0007669"/>
    <property type="project" value="UniProtKB-KW"/>
</dbReference>
<dbReference type="VEuPathDB" id="VectorBase:LLOJ006819"/>
<dbReference type="VEuPathDB" id="VectorBase:LLONM1_011008"/>
<comment type="catalytic activity">
    <reaction evidence="4">
        <text>[protein]-peptidylproline (omega=180) = [protein]-peptidylproline (omega=0)</text>
        <dbReference type="Rhea" id="RHEA:16237"/>
        <dbReference type="Rhea" id="RHEA-COMP:10747"/>
        <dbReference type="Rhea" id="RHEA-COMP:10748"/>
        <dbReference type="ChEBI" id="CHEBI:83833"/>
        <dbReference type="ChEBI" id="CHEBI:83834"/>
        <dbReference type="EC" id="5.2.1.8"/>
    </reaction>
</comment>
<dbReference type="AlphaFoldDB" id="A0A1B0EW84"/>
<keyword evidence="8" id="KW-1185">Reference proteome</keyword>
<dbReference type="PANTHER" id="PTHR46674:SF1">
    <property type="entry name" value="INACTIVE PEPTIDYL-PROLYL CIS-TRANS ISOMERASE FKBP6"/>
    <property type="match status" value="1"/>
</dbReference>
<keyword evidence="4" id="KW-0697">Rotamase</keyword>
<reference evidence="7" key="3">
    <citation type="submission" date="2020-05" db="UniProtKB">
        <authorList>
            <consortium name="EnsemblMetazoa"/>
        </authorList>
    </citation>
    <scope>IDENTIFICATION</scope>
    <source>
        <strain evidence="7">Jacobina</strain>
    </source>
</reference>
<dbReference type="EMBL" id="GITU01003109">
    <property type="protein sequence ID" value="MBC1171812.1"/>
    <property type="molecule type" value="Transcribed_RNA"/>
</dbReference>
<dbReference type="CTD" id="45360"/>
<dbReference type="GO" id="GO:0005737">
    <property type="term" value="C:cytoplasm"/>
    <property type="evidence" value="ECO:0007669"/>
    <property type="project" value="TreeGrafter"/>
</dbReference>
<evidence type="ECO:0000313" key="6">
    <source>
        <dbReference type="EMBL" id="MBC1171812.1"/>
    </source>
</evidence>
<evidence type="ECO:0000256" key="2">
    <source>
        <dbReference type="ARBA" id="ARBA00022737"/>
    </source>
</evidence>
<dbReference type="Proteomes" id="UP000092461">
    <property type="component" value="Unassembled WGS sequence"/>
</dbReference>
<dbReference type="InterPro" id="IPR046357">
    <property type="entry name" value="PPIase_dom_sf"/>
</dbReference>
<dbReference type="GO" id="GO:0034587">
    <property type="term" value="P:piRNA processing"/>
    <property type="evidence" value="ECO:0007669"/>
    <property type="project" value="TreeGrafter"/>
</dbReference>
<dbReference type="OrthoDB" id="8116123at2759"/>
<evidence type="ECO:0000256" key="3">
    <source>
        <dbReference type="ARBA" id="ARBA00022803"/>
    </source>
</evidence>
<evidence type="ECO:0000256" key="1">
    <source>
        <dbReference type="ARBA" id="ARBA00009648"/>
    </source>
</evidence>
<comment type="similarity">
    <text evidence="1">Belongs to the FKBP6 family.</text>
</comment>
<dbReference type="GeneID" id="129797123"/>
<evidence type="ECO:0000259" key="5">
    <source>
        <dbReference type="PROSITE" id="PS50059"/>
    </source>
</evidence>
<proteinExistence type="inferred from homology"/>
<sequence length="445" mass="51125">MSELCFKDGVMNTTYQNINDLVSGKSVQLRVEAQEQFFESDEDDDYDELDMGKYEEACEKWKNADFVGMTFEEIRQTMVKIDLGIYKQVLLEGFGEPIPEKNCRVTMVYSVFFEKTPIPVDSTLLTGKNFSFITGEDSGLLVGIHHSVMTMKAQEQAKFIIPCKYLYGELGCPPRIPPNTDGLVLIRVINLEPGYGDHQVQDNETMSYSSVMKKVEELRQKGKNAVKCYRFSSAVRTYHEAIRILVRVDTQNPEEDRERNDLVVKMLINSAMMYNKLNQPKSACSNLNEAQRYFPNVPTDLKGKLFLHKGRALRNLGEFDRAKSCLHEAQKYSNAPEIRKEMELVVKEKDKYDTAMASMMQKAFNLHDKVQKNNLSKINREFEAAFKETVQNFLKDENIKKQIVAVDFTKEQKKIVDDVLLMVPNVILSVLPTEHSTKYCLVKTD</sequence>
<dbReference type="EnsemblMetazoa" id="LLOJ006819-RA">
    <property type="protein sequence ID" value="LLOJ006819-PA"/>
    <property type="gene ID" value="LLOJ006819"/>
</dbReference>
<dbReference type="SMART" id="SM00028">
    <property type="entry name" value="TPR"/>
    <property type="match status" value="2"/>
</dbReference>